<keyword evidence="3" id="KW-0804">Transcription</keyword>
<protein>
    <submittedName>
        <fullName evidence="6">AraC family transcriptional regulator</fullName>
    </submittedName>
</protein>
<evidence type="ECO:0000256" key="1">
    <source>
        <dbReference type="ARBA" id="ARBA00023015"/>
    </source>
</evidence>
<dbReference type="InterPro" id="IPR009057">
    <property type="entry name" value="Homeodomain-like_sf"/>
</dbReference>
<gene>
    <name evidence="6" type="ORF">GCM10009606_29410</name>
</gene>
<sequence>MNKVGGSGRHAAHPHGDDEVQGGTTVPRPPGYTRRRTSDRDEAEQVISELYLPSRLDLSRGSAPLAVEVAALQLGVLTAGRLSHGRRVRLRTSDARNFHVNTPLRGRAASRRGSGDPVVRGPGRGLIFSPGEPAEISWSSDCVQLCLMIPRAGLEAELERLLGRSIRAPLTFDFTTSPQASVGRQWPHIARLLAEEIDHPNDRRVHEVAAGHVEGLVMDTLLLRCSHNYSEAALGHRGQAPRAAIRAAVGLIEDRPTEPWSTVRLAGEVHLSARALQDGFSRDVGIPPMTYVREVRLRRTHEALRRAARESTTVQAVAREWGFVHMGRFARAYREAFGELPSETLARDLG</sequence>
<dbReference type="PANTHER" id="PTHR46796">
    <property type="entry name" value="HTH-TYPE TRANSCRIPTIONAL ACTIVATOR RHAS-RELATED"/>
    <property type="match status" value="1"/>
</dbReference>
<dbReference type="InterPro" id="IPR050204">
    <property type="entry name" value="AraC_XylS_family_regulators"/>
</dbReference>
<dbReference type="Proteomes" id="UP001499979">
    <property type="component" value="Unassembled WGS sequence"/>
</dbReference>
<dbReference type="InterPro" id="IPR018060">
    <property type="entry name" value="HTH_AraC"/>
</dbReference>
<keyword evidence="7" id="KW-1185">Reference proteome</keyword>
<organism evidence="6 7">
    <name type="scientific">Nocardioides aquiterrae</name>
    <dbReference type="NCBI Taxonomy" id="203799"/>
    <lineage>
        <taxon>Bacteria</taxon>
        <taxon>Bacillati</taxon>
        <taxon>Actinomycetota</taxon>
        <taxon>Actinomycetes</taxon>
        <taxon>Propionibacteriales</taxon>
        <taxon>Nocardioidaceae</taxon>
        <taxon>Nocardioides</taxon>
    </lineage>
</organism>
<dbReference type="SMART" id="SM00342">
    <property type="entry name" value="HTH_ARAC"/>
    <property type="match status" value="1"/>
</dbReference>
<reference evidence="7" key="1">
    <citation type="journal article" date="2019" name="Int. J. Syst. Evol. Microbiol.">
        <title>The Global Catalogue of Microorganisms (GCM) 10K type strain sequencing project: providing services to taxonomists for standard genome sequencing and annotation.</title>
        <authorList>
            <consortium name="The Broad Institute Genomics Platform"/>
            <consortium name="The Broad Institute Genome Sequencing Center for Infectious Disease"/>
            <person name="Wu L."/>
            <person name="Ma J."/>
        </authorList>
    </citation>
    <scope>NUCLEOTIDE SEQUENCE [LARGE SCALE GENOMIC DNA]</scope>
    <source>
        <strain evidence="7">JCM 11813</strain>
    </source>
</reference>
<dbReference type="EMBL" id="BAAAJE010000015">
    <property type="protein sequence ID" value="GAA1148833.1"/>
    <property type="molecule type" value="Genomic_DNA"/>
</dbReference>
<evidence type="ECO:0000313" key="6">
    <source>
        <dbReference type="EMBL" id="GAA1148833.1"/>
    </source>
</evidence>
<keyword evidence="1" id="KW-0805">Transcription regulation</keyword>
<dbReference type="InterPro" id="IPR035418">
    <property type="entry name" value="AraC-bd_2"/>
</dbReference>
<comment type="caution">
    <text evidence="6">The sequence shown here is derived from an EMBL/GenBank/DDBJ whole genome shotgun (WGS) entry which is preliminary data.</text>
</comment>
<dbReference type="Pfam" id="PF12833">
    <property type="entry name" value="HTH_18"/>
    <property type="match status" value="1"/>
</dbReference>
<evidence type="ECO:0000256" key="4">
    <source>
        <dbReference type="SAM" id="MobiDB-lite"/>
    </source>
</evidence>
<feature type="region of interest" description="Disordered" evidence="4">
    <location>
        <begin position="1"/>
        <end position="43"/>
    </location>
</feature>
<keyword evidence="2" id="KW-0238">DNA-binding</keyword>
<dbReference type="Gene3D" id="1.10.10.60">
    <property type="entry name" value="Homeodomain-like"/>
    <property type="match status" value="1"/>
</dbReference>
<accession>A0ABP4F2A5</accession>
<evidence type="ECO:0000259" key="5">
    <source>
        <dbReference type="PROSITE" id="PS01124"/>
    </source>
</evidence>
<dbReference type="InterPro" id="IPR018062">
    <property type="entry name" value="HTH_AraC-typ_CS"/>
</dbReference>
<feature type="domain" description="HTH araC/xylS-type" evidence="5">
    <location>
        <begin position="246"/>
        <end position="347"/>
    </location>
</feature>
<name>A0ABP4F2A5_9ACTN</name>
<proteinExistence type="predicted"/>
<evidence type="ECO:0000313" key="7">
    <source>
        <dbReference type="Proteomes" id="UP001499979"/>
    </source>
</evidence>
<dbReference type="PROSITE" id="PS00041">
    <property type="entry name" value="HTH_ARAC_FAMILY_1"/>
    <property type="match status" value="1"/>
</dbReference>
<evidence type="ECO:0000256" key="3">
    <source>
        <dbReference type="ARBA" id="ARBA00023163"/>
    </source>
</evidence>
<dbReference type="Pfam" id="PF14525">
    <property type="entry name" value="AraC_binding_2"/>
    <property type="match status" value="1"/>
</dbReference>
<evidence type="ECO:0000256" key="2">
    <source>
        <dbReference type="ARBA" id="ARBA00023125"/>
    </source>
</evidence>
<dbReference type="PROSITE" id="PS01124">
    <property type="entry name" value="HTH_ARAC_FAMILY_2"/>
    <property type="match status" value="1"/>
</dbReference>
<dbReference type="RefSeq" id="WP_343908336.1">
    <property type="nucleotide sequence ID" value="NZ_BAAAJE010000015.1"/>
</dbReference>
<dbReference type="SUPFAM" id="SSF46689">
    <property type="entry name" value="Homeodomain-like"/>
    <property type="match status" value="1"/>
</dbReference>